<keyword evidence="8" id="KW-0732">Signal</keyword>
<dbReference type="Gene3D" id="2.60.40.1120">
    <property type="entry name" value="Carboxypeptidase-like, regulatory domain"/>
    <property type="match status" value="1"/>
</dbReference>
<dbReference type="InterPro" id="IPR036852">
    <property type="entry name" value="Peptidase_S8/S53_dom_sf"/>
</dbReference>
<keyword evidence="3 5" id="KW-0378">Hydrolase</keyword>
<proteinExistence type="inferred from homology"/>
<feature type="chain" id="PRO_5030518319" evidence="8">
    <location>
        <begin position="26"/>
        <end position="1058"/>
    </location>
</feature>
<keyword evidence="2 5" id="KW-0645">Protease</keyword>
<dbReference type="SUPFAM" id="SSF52743">
    <property type="entry name" value="Subtilisin-like"/>
    <property type="match status" value="1"/>
</dbReference>
<keyword evidence="4 5" id="KW-0720">Serine protease</keyword>
<dbReference type="PANTHER" id="PTHR43399:SF4">
    <property type="entry name" value="CELL WALL-ASSOCIATED PROTEASE"/>
    <property type="match status" value="1"/>
</dbReference>
<dbReference type="Gene3D" id="3.40.50.200">
    <property type="entry name" value="Peptidase S8/S53 domain"/>
    <property type="match status" value="1"/>
</dbReference>
<organism evidence="10 11">
    <name type="scientific">Puniceicoccus vermicola</name>
    <dbReference type="NCBI Taxonomy" id="388746"/>
    <lineage>
        <taxon>Bacteria</taxon>
        <taxon>Pseudomonadati</taxon>
        <taxon>Verrucomicrobiota</taxon>
        <taxon>Opitutia</taxon>
        <taxon>Puniceicoccales</taxon>
        <taxon>Puniceicoccaceae</taxon>
        <taxon>Puniceicoccus</taxon>
    </lineage>
</organism>
<dbReference type="PROSITE" id="PS00136">
    <property type="entry name" value="SUBTILASE_ASP"/>
    <property type="match status" value="1"/>
</dbReference>
<dbReference type="PROSITE" id="PS51892">
    <property type="entry name" value="SUBTILASE"/>
    <property type="match status" value="1"/>
</dbReference>
<feature type="region of interest" description="Disordered" evidence="7">
    <location>
        <begin position="322"/>
        <end position="343"/>
    </location>
</feature>
<comment type="similarity">
    <text evidence="1 5 6">Belongs to the peptidase S8 family.</text>
</comment>
<dbReference type="InterPro" id="IPR022398">
    <property type="entry name" value="Peptidase_S8_His-AS"/>
</dbReference>
<feature type="signal peptide" evidence="8">
    <location>
        <begin position="1"/>
        <end position="25"/>
    </location>
</feature>
<dbReference type="InterPro" id="IPR023827">
    <property type="entry name" value="Peptidase_S8_Asp-AS"/>
</dbReference>
<reference evidence="10 11" key="1">
    <citation type="submission" date="2020-07" db="EMBL/GenBank/DDBJ databases">
        <authorList>
            <person name="Feng X."/>
        </authorList>
    </citation>
    <scope>NUCLEOTIDE SEQUENCE [LARGE SCALE GENOMIC DNA]</scope>
    <source>
        <strain evidence="10 11">JCM14086</strain>
    </source>
</reference>
<feature type="active site" description="Charge relay system" evidence="5">
    <location>
        <position position="340"/>
    </location>
</feature>
<evidence type="ECO:0000256" key="3">
    <source>
        <dbReference type="ARBA" id="ARBA00022801"/>
    </source>
</evidence>
<feature type="active site" description="Charge relay system" evidence="5">
    <location>
        <position position="511"/>
    </location>
</feature>
<dbReference type="GO" id="GO:0006508">
    <property type="term" value="P:proteolysis"/>
    <property type="evidence" value="ECO:0007669"/>
    <property type="project" value="UniProtKB-KW"/>
</dbReference>
<evidence type="ECO:0000256" key="4">
    <source>
        <dbReference type="ARBA" id="ARBA00022825"/>
    </source>
</evidence>
<evidence type="ECO:0000256" key="7">
    <source>
        <dbReference type="SAM" id="MobiDB-lite"/>
    </source>
</evidence>
<evidence type="ECO:0000256" key="2">
    <source>
        <dbReference type="ARBA" id="ARBA00022670"/>
    </source>
</evidence>
<protein>
    <submittedName>
        <fullName evidence="10">S8 family serine peptidase</fullName>
    </submittedName>
</protein>
<keyword evidence="11" id="KW-1185">Reference proteome</keyword>
<dbReference type="Pfam" id="PF00082">
    <property type="entry name" value="Peptidase_S8"/>
    <property type="match status" value="1"/>
</dbReference>
<dbReference type="InterPro" id="IPR000209">
    <property type="entry name" value="Peptidase_S8/S53_dom"/>
</dbReference>
<name>A0A7X1B261_9BACT</name>
<dbReference type="Pfam" id="PF13620">
    <property type="entry name" value="CarboxypepD_reg"/>
    <property type="match status" value="1"/>
</dbReference>
<dbReference type="CDD" id="cd07473">
    <property type="entry name" value="Peptidases_S8_Subtilisin_like"/>
    <property type="match status" value="1"/>
</dbReference>
<dbReference type="GO" id="GO:0004252">
    <property type="term" value="F:serine-type endopeptidase activity"/>
    <property type="evidence" value="ECO:0007669"/>
    <property type="project" value="UniProtKB-UniRule"/>
</dbReference>
<dbReference type="InterPro" id="IPR008969">
    <property type="entry name" value="CarboxyPept-like_regulatory"/>
</dbReference>
<dbReference type="EMBL" id="JACHVA010000141">
    <property type="protein sequence ID" value="MBC2604256.1"/>
    <property type="molecule type" value="Genomic_DNA"/>
</dbReference>
<feature type="active site" description="Charge relay system" evidence="5">
    <location>
        <position position="271"/>
    </location>
</feature>
<dbReference type="InterPro" id="IPR051048">
    <property type="entry name" value="Peptidase_S8/S53_subtilisin"/>
</dbReference>
<dbReference type="PROSITE" id="PS00137">
    <property type="entry name" value="SUBTILASE_HIS"/>
    <property type="match status" value="1"/>
</dbReference>
<evidence type="ECO:0000313" key="10">
    <source>
        <dbReference type="EMBL" id="MBC2604256.1"/>
    </source>
</evidence>
<evidence type="ECO:0000256" key="1">
    <source>
        <dbReference type="ARBA" id="ARBA00011073"/>
    </source>
</evidence>
<dbReference type="InterPro" id="IPR015500">
    <property type="entry name" value="Peptidase_S8_subtilisin-rel"/>
</dbReference>
<feature type="domain" description="Peptidase S8/S53" evidence="9">
    <location>
        <begin position="263"/>
        <end position="546"/>
    </location>
</feature>
<gene>
    <name evidence="10" type="ORF">H5P30_20950</name>
</gene>
<accession>A0A7X1B261</accession>
<evidence type="ECO:0000256" key="5">
    <source>
        <dbReference type="PROSITE-ProRule" id="PRU01240"/>
    </source>
</evidence>
<evidence type="ECO:0000313" key="11">
    <source>
        <dbReference type="Proteomes" id="UP000525652"/>
    </source>
</evidence>
<dbReference type="AlphaFoldDB" id="A0A7X1B261"/>
<dbReference type="Proteomes" id="UP000525652">
    <property type="component" value="Unassembled WGS sequence"/>
</dbReference>
<dbReference type="PANTHER" id="PTHR43399">
    <property type="entry name" value="SUBTILISIN-RELATED"/>
    <property type="match status" value="1"/>
</dbReference>
<evidence type="ECO:0000256" key="6">
    <source>
        <dbReference type="RuleBase" id="RU003355"/>
    </source>
</evidence>
<evidence type="ECO:0000256" key="8">
    <source>
        <dbReference type="SAM" id="SignalP"/>
    </source>
</evidence>
<dbReference type="PRINTS" id="PR00723">
    <property type="entry name" value="SUBTILISIN"/>
</dbReference>
<dbReference type="SUPFAM" id="SSF49464">
    <property type="entry name" value="Carboxypeptidase regulatory domain-like"/>
    <property type="match status" value="1"/>
</dbReference>
<dbReference type="InterPro" id="IPR034204">
    <property type="entry name" value="PfSUB1-like_cat_dom"/>
</dbReference>
<dbReference type="InterPro" id="IPR023828">
    <property type="entry name" value="Peptidase_S8_Ser-AS"/>
</dbReference>
<evidence type="ECO:0000259" key="9">
    <source>
        <dbReference type="Pfam" id="PF00082"/>
    </source>
</evidence>
<dbReference type="PROSITE" id="PS00138">
    <property type="entry name" value="SUBTILASE_SER"/>
    <property type="match status" value="1"/>
</dbReference>
<dbReference type="RefSeq" id="WP_185694871.1">
    <property type="nucleotide sequence ID" value="NZ_JACHVA010000141.1"/>
</dbReference>
<sequence length="1058" mass="112436">MKKKIVALVAAALVVSFFLIFQSSSRDEIVDPSVLQGVGDQGHDKEVASAPLASQEKLTANNASMPSAQPEIGPMAGLLEDAVLLDARDMPTDSDGRFVRKSLYRVKNFSYPNVLVESVMESSIDGETKAVWSSAVVGDHAMIRLPDGATKEDLQEWMSVNGYYLRGQLSTAPVFIVATSSPALNSVDSIVRSFEEAFLAGQPDWDLRGVAEADNIGFFSGTIPDDEDFYIQWALENTGQWSGSTEGADIGATIAWNVGTGSSDVVVAVVDSGVQLDHPDLKENLWTNVYEIPGDGIDNDQNGFIDDVNGWDFVGNSWDPNSSSTAVLKPDNDPSDQNGHGTHVSGIIGARGNNGIGISGVCWKVSIMPLKIGSSGRWISFSAAIDATNYAVSNGAKMINNSFGGFGRPEARNPPILYEDAIRAASNADVLFIAAAGNALLDEPPVDTDQVPYYPSCYDVPNVISVAASDYNDDLASFSNYGASTVDLAAPGDTIYSTYPESSYALISGTSMAAPQVTGALALLKSVSSVNGQGLKSRLLSTVDKLGAFSGAVATGGRLNVQAMLGATEDSDPGDTPVIGGQFSITDVAISDPKSISPYNNGDGFINPGETVVVEYTITNISDTTAYVIYSDIEASPEELYTNIPMGFDSMNFGNRSIGNLQPGQSYRDKNLRFFCYGNTPVPYTGSYSIVLKSGGPSSRTSQSFSFSATASNTVNVSGTVVSSYDPLPNASVILEANGEQFMTTSDSQGRFSIRLPGNTYEIFASVSEFYTGIPFTINAINGASGVKLRVPVSKFSVFPESIEVTVEAGSILTDNSLSLYNYGVAPGEWTAIVSAGSSVAQIDSQESAQSAESLPIFESANWLSVNPSGGLLNAEQMEEIELTFSPDPSVSGIYYASLLVVTDAPIGSELTVPIKMTVTIPSVNGFPAAAYANWLDSQVRNFGGPGNYSLSGFDYDGDGIENMVDFVLGDPSGTEGVSLKSKGDVREFSFNMREDVPLECIQVLYSDDLIEWDVVDSDTNVQNIEESLNEDGSKSVTVEISGQDVSDSRFYRLKITP</sequence>
<comment type="caution">
    <text evidence="10">The sequence shown here is derived from an EMBL/GenBank/DDBJ whole genome shotgun (WGS) entry which is preliminary data.</text>
</comment>